<evidence type="ECO:0000313" key="1">
    <source>
        <dbReference type="EMBL" id="VDN14500.1"/>
    </source>
</evidence>
<keyword evidence="2" id="KW-1185">Reference proteome</keyword>
<dbReference type="EMBL" id="UYRU01059472">
    <property type="protein sequence ID" value="VDN14500.1"/>
    <property type="molecule type" value="Genomic_DNA"/>
</dbReference>
<organism evidence="1 2">
    <name type="scientific">Dibothriocephalus latus</name>
    <name type="common">Fish tapeworm</name>
    <name type="synonym">Diphyllobothrium latum</name>
    <dbReference type="NCBI Taxonomy" id="60516"/>
    <lineage>
        <taxon>Eukaryota</taxon>
        <taxon>Metazoa</taxon>
        <taxon>Spiralia</taxon>
        <taxon>Lophotrochozoa</taxon>
        <taxon>Platyhelminthes</taxon>
        <taxon>Cestoda</taxon>
        <taxon>Eucestoda</taxon>
        <taxon>Diphyllobothriidea</taxon>
        <taxon>Diphyllobothriidae</taxon>
        <taxon>Dibothriocephalus</taxon>
    </lineage>
</organism>
<gene>
    <name evidence="1" type="ORF">DILT_LOCUS10331</name>
</gene>
<dbReference type="OrthoDB" id="6285769at2759"/>
<protein>
    <submittedName>
        <fullName evidence="1">Uncharacterized protein</fullName>
    </submittedName>
</protein>
<evidence type="ECO:0000313" key="2">
    <source>
        <dbReference type="Proteomes" id="UP000281553"/>
    </source>
</evidence>
<accession>A0A3P7LMG6</accession>
<sequence length="155" mass="18052">MLGGVDPSQSELWVILGKLEKRLSIKEEDLSEKNLIYEAVCRLVDALRVKTDASRSDTLLLALQVNGVQSKLFQLRRKMETRFAELIISNSERDRLIKKVSQLEKSLDICTIRSLSGMPPNKQIAREYELEERRKKVREDYKREKLRGPRKVCFC</sequence>
<reference evidence="1 2" key="1">
    <citation type="submission" date="2018-11" db="EMBL/GenBank/DDBJ databases">
        <authorList>
            <consortium name="Pathogen Informatics"/>
        </authorList>
    </citation>
    <scope>NUCLEOTIDE SEQUENCE [LARGE SCALE GENOMIC DNA]</scope>
</reference>
<proteinExistence type="predicted"/>
<dbReference type="Proteomes" id="UP000281553">
    <property type="component" value="Unassembled WGS sequence"/>
</dbReference>
<dbReference type="AlphaFoldDB" id="A0A3P7LMG6"/>
<name>A0A3P7LMG6_DIBLA</name>